<feature type="domain" description="Heterokaryon incompatibility" evidence="1">
    <location>
        <begin position="48"/>
        <end position="134"/>
    </location>
</feature>
<evidence type="ECO:0000313" key="2">
    <source>
        <dbReference type="EMBL" id="KAB2570231.1"/>
    </source>
</evidence>
<proteinExistence type="predicted"/>
<protein>
    <recommendedName>
        <fullName evidence="1">Heterokaryon incompatibility domain-containing protein</fullName>
    </recommendedName>
</protein>
<dbReference type="Proteomes" id="UP000325902">
    <property type="component" value="Unassembled WGS sequence"/>
</dbReference>
<keyword evidence="3" id="KW-1185">Reference proteome</keyword>
<gene>
    <name evidence="2" type="ORF">DBV05_g11076</name>
</gene>
<accession>A0A5N5CY03</accession>
<dbReference type="Pfam" id="PF06985">
    <property type="entry name" value="HET"/>
    <property type="match status" value="1"/>
</dbReference>
<dbReference type="EMBL" id="VCHE01000145">
    <property type="protein sequence ID" value="KAB2570231.1"/>
    <property type="molecule type" value="Genomic_DNA"/>
</dbReference>
<evidence type="ECO:0000259" key="1">
    <source>
        <dbReference type="Pfam" id="PF06985"/>
    </source>
</evidence>
<comment type="caution">
    <text evidence="2">The sequence shown here is derived from an EMBL/GenBank/DDBJ whole genome shotgun (WGS) entry which is preliminary data.</text>
</comment>
<evidence type="ECO:0000313" key="3">
    <source>
        <dbReference type="Proteomes" id="UP000325902"/>
    </source>
</evidence>
<sequence>MSVSPASADFKARVAKLQLCDCKRNWPDPHLTIELDHIPVQRGEATAIPYVWCEFDRRDVPIGHPPGKSEDIIRMNLGIEWVTQDVIHRLAEIAADKPIWMDQLCIPQNDEKIRRILANIATIYKTFDVAVLMPGHPCACLSLIVKELEARAAEEGKGRIPNLDDDIESYTPNFCLNFPFILKTGWKNREPCAMLGRICNSSALDPSHKSIWKSRASMNQSWRNIG</sequence>
<dbReference type="OrthoDB" id="5428508at2759"/>
<name>A0A5N5CY03_9PEZI</name>
<dbReference type="AlphaFoldDB" id="A0A5N5CY03"/>
<organism evidence="2 3">
    <name type="scientific">Lasiodiplodia theobromae</name>
    <dbReference type="NCBI Taxonomy" id="45133"/>
    <lineage>
        <taxon>Eukaryota</taxon>
        <taxon>Fungi</taxon>
        <taxon>Dikarya</taxon>
        <taxon>Ascomycota</taxon>
        <taxon>Pezizomycotina</taxon>
        <taxon>Dothideomycetes</taxon>
        <taxon>Dothideomycetes incertae sedis</taxon>
        <taxon>Botryosphaeriales</taxon>
        <taxon>Botryosphaeriaceae</taxon>
        <taxon>Lasiodiplodia</taxon>
    </lineage>
</organism>
<dbReference type="InterPro" id="IPR010730">
    <property type="entry name" value="HET"/>
</dbReference>
<reference evidence="2 3" key="1">
    <citation type="journal article" date="2019" name="Sci. Rep.">
        <title>A multi-omics analysis of the grapevine pathogen Lasiodiplodia theobromae reveals that temperature affects the expression of virulence- and pathogenicity-related genes.</title>
        <authorList>
            <person name="Felix C."/>
            <person name="Meneses R."/>
            <person name="Goncalves M.F.M."/>
            <person name="Tilleman L."/>
            <person name="Duarte A.S."/>
            <person name="Jorrin-Novo J.V."/>
            <person name="Van de Peer Y."/>
            <person name="Deforce D."/>
            <person name="Van Nieuwerburgh F."/>
            <person name="Esteves A.C."/>
            <person name="Alves A."/>
        </authorList>
    </citation>
    <scope>NUCLEOTIDE SEQUENCE [LARGE SCALE GENOMIC DNA]</scope>
    <source>
        <strain evidence="2 3">LA-SOL3</strain>
    </source>
</reference>